<dbReference type="EMBL" id="CP022657">
    <property type="protein sequence ID" value="ASS76876.1"/>
    <property type="molecule type" value="Genomic_DNA"/>
</dbReference>
<dbReference type="AlphaFoldDB" id="A0A223D637"/>
<sequence length="102" mass="11242">MITHLDRIIAANAEWLEKNADHADYPKVAQATAQIAELARGIEKTADGTAVCEDTEGDLVLEIVDEMRIAKELLLFGAERKYLQQSFSGALNILLQRLSLSS</sequence>
<reference evidence="1 2" key="1">
    <citation type="journal article" date="2015" name="Int. J. Syst. Evol. Microbiol.">
        <title>Tumebacillus algifaecis sp. nov., isolated from decomposing algal scum.</title>
        <authorList>
            <person name="Wu Y.F."/>
            <person name="Zhang B."/>
            <person name="Xing P."/>
            <person name="Wu Q.L."/>
            <person name="Liu S.J."/>
        </authorList>
    </citation>
    <scope>NUCLEOTIDE SEQUENCE [LARGE SCALE GENOMIC DNA]</scope>
    <source>
        <strain evidence="1 2">THMBR28</strain>
    </source>
</reference>
<accession>A0A223D637</accession>
<protein>
    <submittedName>
        <fullName evidence="1">Uncharacterized protein</fullName>
    </submittedName>
</protein>
<dbReference type="Proteomes" id="UP000214688">
    <property type="component" value="Chromosome"/>
</dbReference>
<evidence type="ECO:0000313" key="2">
    <source>
        <dbReference type="Proteomes" id="UP000214688"/>
    </source>
</evidence>
<gene>
    <name evidence="1" type="ORF">CIG75_19275</name>
</gene>
<organism evidence="1 2">
    <name type="scientific">Tumebacillus algifaecis</name>
    <dbReference type="NCBI Taxonomy" id="1214604"/>
    <lineage>
        <taxon>Bacteria</taxon>
        <taxon>Bacillati</taxon>
        <taxon>Bacillota</taxon>
        <taxon>Bacilli</taxon>
        <taxon>Bacillales</taxon>
        <taxon>Alicyclobacillaceae</taxon>
        <taxon>Tumebacillus</taxon>
    </lineage>
</organism>
<name>A0A223D637_9BACL</name>
<dbReference type="RefSeq" id="WP_094238103.1">
    <property type="nucleotide sequence ID" value="NZ_CP022657.1"/>
</dbReference>
<evidence type="ECO:0000313" key="1">
    <source>
        <dbReference type="EMBL" id="ASS76876.1"/>
    </source>
</evidence>
<proteinExistence type="predicted"/>
<keyword evidence="2" id="KW-1185">Reference proteome</keyword>
<dbReference type="KEGG" id="tab:CIG75_19275"/>